<dbReference type="EMBL" id="FNNU01000002">
    <property type="protein sequence ID" value="SDW75323.1"/>
    <property type="molecule type" value="Genomic_DNA"/>
</dbReference>
<dbReference type="CDD" id="cd03801">
    <property type="entry name" value="GT4_PimA-like"/>
    <property type="match status" value="1"/>
</dbReference>
<dbReference type="Proteomes" id="UP000243778">
    <property type="component" value="Unassembled WGS sequence"/>
</dbReference>
<dbReference type="PANTHER" id="PTHR12526:SF510">
    <property type="entry name" value="D-INOSITOL 3-PHOSPHATE GLYCOSYLTRANSFERASE"/>
    <property type="match status" value="1"/>
</dbReference>
<accession>A0A1H2W3W3</accession>
<dbReference type="SUPFAM" id="SSF53756">
    <property type="entry name" value="UDP-Glycosyltransferase/glycogen phosphorylase"/>
    <property type="match status" value="1"/>
</dbReference>
<evidence type="ECO:0000256" key="2">
    <source>
        <dbReference type="ARBA" id="ARBA00022679"/>
    </source>
</evidence>
<dbReference type="RefSeq" id="WP_175534311.1">
    <property type="nucleotide sequence ID" value="NZ_FNNU01000002.1"/>
</dbReference>
<evidence type="ECO:0000259" key="4">
    <source>
        <dbReference type="Pfam" id="PF13579"/>
    </source>
</evidence>
<feature type="domain" description="Glycosyl transferase family 1" evidence="3">
    <location>
        <begin position="195"/>
        <end position="342"/>
    </location>
</feature>
<dbReference type="Pfam" id="PF00534">
    <property type="entry name" value="Glycos_transf_1"/>
    <property type="match status" value="1"/>
</dbReference>
<dbReference type="GO" id="GO:0016757">
    <property type="term" value="F:glycosyltransferase activity"/>
    <property type="evidence" value="ECO:0007669"/>
    <property type="project" value="UniProtKB-KW"/>
</dbReference>
<dbReference type="STRING" id="1007099.SAMN05216287_1429"/>
<keyword evidence="1" id="KW-0328">Glycosyltransferase</keyword>
<feature type="domain" description="Glycosyltransferase subfamily 4-like N-terminal" evidence="4">
    <location>
        <begin position="16"/>
        <end position="175"/>
    </location>
</feature>
<dbReference type="PANTHER" id="PTHR12526">
    <property type="entry name" value="GLYCOSYLTRANSFERASE"/>
    <property type="match status" value="1"/>
</dbReference>
<sequence>MRILLVCDSIDTTLGGGTAERTFQLARALQDLGHTAMLLSTTVGLTAERRAELAEFECLLLSNLGRRFYLPLASPTRISDWIARADVVQVTGHWSWLAGLVGWLAQRHDIPYFYCPAGSLPVAGRSRLLKKLYNAVIGYQLVRNAERCMVVTDAERKDYPPYGIPSDAPLLIPNGVHERDQEEDRSPPRWEPGSAESPLIAFLGRLAPIKGPDLLLEAFAQVKQDYPTARLVVAGSDFGERATLEAMAQQLGIARNVEFPGHLQPDSKYSLLRAADFLVIPSRKEAMSIVALEAGLAGTPVLLTDQCGFDEVERIAGGRVVPVEAPAIAEGMRQMLSQRDLLPAQGQRLKQLVLQDYTWREVAQRCLRAYSGISVTSA</sequence>
<dbReference type="InterPro" id="IPR001296">
    <property type="entry name" value="Glyco_trans_1"/>
</dbReference>
<keyword evidence="2 5" id="KW-0808">Transferase</keyword>
<evidence type="ECO:0000256" key="1">
    <source>
        <dbReference type="ARBA" id="ARBA00022676"/>
    </source>
</evidence>
<dbReference type="Gene3D" id="3.40.50.2000">
    <property type="entry name" value="Glycogen Phosphorylase B"/>
    <property type="match status" value="2"/>
</dbReference>
<dbReference type="AlphaFoldDB" id="A0A1H2W3W3"/>
<evidence type="ECO:0000313" key="5">
    <source>
        <dbReference type="EMBL" id="SDW75323.1"/>
    </source>
</evidence>
<organism evidence="5 6">
    <name type="scientific">Pseudomonas kuykendallii</name>
    <dbReference type="NCBI Taxonomy" id="1007099"/>
    <lineage>
        <taxon>Bacteria</taxon>
        <taxon>Pseudomonadati</taxon>
        <taxon>Pseudomonadota</taxon>
        <taxon>Gammaproteobacteria</taxon>
        <taxon>Pseudomonadales</taxon>
        <taxon>Pseudomonadaceae</taxon>
        <taxon>Pseudomonas</taxon>
    </lineage>
</organism>
<dbReference type="Pfam" id="PF13579">
    <property type="entry name" value="Glyco_trans_4_4"/>
    <property type="match status" value="1"/>
</dbReference>
<protein>
    <submittedName>
        <fullName evidence="5">Glycosyltransferase involved in cell wall bisynthesis</fullName>
    </submittedName>
</protein>
<name>A0A1H2W3W3_9PSED</name>
<proteinExistence type="predicted"/>
<dbReference type="GO" id="GO:1901135">
    <property type="term" value="P:carbohydrate derivative metabolic process"/>
    <property type="evidence" value="ECO:0007669"/>
    <property type="project" value="UniProtKB-ARBA"/>
</dbReference>
<keyword evidence="6" id="KW-1185">Reference proteome</keyword>
<gene>
    <name evidence="5" type="ORF">SAMN05216287_1429</name>
</gene>
<evidence type="ECO:0000313" key="6">
    <source>
        <dbReference type="Proteomes" id="UP000243778"/>
    </source>
</evidence>
<evidence type="ECO:0000259" key="3">
    <source>
        <dbReference type="Pfam" id="PF00534"/>
    </source>
</evidence>
<reference evidence="6" key="1">
    <citation type="submission" date="2016-10" db="EMBL/GenBank/DDBJ databases">
        <authorList>
            <person name="Varghese N."/>
            <person name="Submissions S."/>
        </authorList>
    </citation>
    <scope>NUCLEOTIDE SEQUENCE [LARGE SCALE GENOMIC DNA]</scope>
    <source>
        <strain evidence="6">NRRL B-59562</strain>
    </source>
</reference>
<dbReference type="InterPro" id="IPR028098">
    <property type="entry name" value="Glyco_trans_4-like_N"/>
</dbReference>